<evidence type="ECO:0000256" key="9">
    <source>
        <dbReference type="ARBA" id="ARBA00022723"/>
    </source>
</evidence>
<keyword evidence="12 21" id="KW-1133">Transmembrane helix</keyword>
<evidence type="ECO:0000256" key="19">
    <source>
        <dbReference type="ARBA" id="ARBA00066812"/>
    </source>
</evidence>
<dbReference type="GO" id="GO:0001888">
    <property type="term" value="F:glucuronyl-galactosyl-proteoglycan 4-alpha-N-acetylglucosaminyltransferase activity"/>
    <property type="evidence" value="ECO:0007669"/>
    <property type="project" value="UniProtKB-EC"/>
</dbReference>
<keyword evidence="17" id="KW-0464">Manganese</keyword>
<dbReference type="EC" id="2.4.1.223" evidence="19"/>
<comment type="caution">
    <text evidence="24">The sequence shown here is derived from an EMBL/GenBank/DDBJ whole genome shotgun (WGS) entry which is preliminary data.</text>
</comment>
<evidence type="ECO:0000256" key="10">
    <source>
        <dbReference type="ARBA" id="ARBA00022824"/>
    </source>
</evidence>
<accession>A0AAD9QF75</accession>
<keyword evidence="16" id="KW-0325">Glycoprotein</keyword>
<evidence type="ECO:0000256" key="7">
    <source>
        <dbReference type="ARBA" id="ARBA00022679"/>
    </source>
</evidence>
<comment type="cofactor">
    <cofactor evidence="1">
        <name>Mn(2+)</name>
        <dbReference type="ChEBI" id="CHEBI:29035"/>
    </cofactor>
</comment>
<evidence type="ECO:0000256" key="4">
    <source>
        <dbReference type="ARBA" id="ARBA00005093"/>
    </source>
</evidence>
<evidence type="ECO:0000256" key="2">
    <source>
        <dbReference type="ARBA" id="ARBA00004555"/>
    </source>
</evidence>
<feature type="domain" description="Exostosin GT47" evidence="22">
    <location>
        <begin position="188"/>
        <end position="476"/>
    </location>
</feature>
<evidence type="ECO:0000256" key="8">
    <source>
        <dbReference type="ARBA" id="ARBA00022692"/>
    </source>
</evidence>
<gene>
    <name evidence="24" type="ORF">P5673_017169</name>
</gene>
<evidence type="ECO:0000313" key="24">
    <source>
        <dbReference type="EMBL" id="KAK2560189.1"/>
    </source>
</evidence>
<evidence type="ECO:0000256" key="18">
    <source>
        <dbReference type="ARBA" id="ARBA00050948"/>
    </source>
</evidence>
<comment type="similarity">
    <text evidence="5">Belongs to the glycosyltransferase 47 family.</text>
</comment>
<sequence>MHILMYKLKDSSLGRLVAFLLVFALVVPLLTHYYLGNHVAPSTHFHSRSKLDKQVGMTDVLLENIDDLKFQVEELKRIKLSLTNELRELEGRKSKLLTDIVTYVKRADGLKSQAERHHSDVVRAQRELELIKLAKQRANDCPQLPLLKLPQELLVSSLSHIHPLPDKRTSSNCNLHSCFDFSRCPFNSGFPVFVYDYPLGHHRFDSDVAVIWKILKGNPHYTTNPERACLYLIIVASLEGVDSEKSNSELESDLHSLPYWSGNGKNHLLLQVYLSGKKKHSLLSMSNISTGLALIAQTTFPDSSRYRHGFDIVLPPFAGFAKGEIWNLAPFQLPAQRKHLLSFQAEHPAHLSEGMSVIRNQLNKISQENSDFFIELYLSKSDFLGSRKSNEWLLWGHLDDRKNVLKESTFSLVLDSNSLSWDSAHLRVVEALQFGAIPVILSSKIILPFNDMIDWHKAAIVVAPARLPELNVLLRTITNEDILEMRRQGRFLWETYLSTYDALLKTLLATVRTRLSLPAKHIPATPTLSLFSESGPPATNAPDPDALIGLPQQSPTYVRNLTLTVVDRESVWNSPPGAFHMYPSSPFDPVFPSSAPFKNSSKGFELIGNGAGGAGVEFNKALGGNYPMEQFTVVILTYQREIVLMESIQRLVGLQYLNKVVVIWNSPDPPSLSLRWPDVGVPLHVVKVAKNSLNNRFVPYDVIETDAIFAVDDDVEMRHDEILLAFRVWRENKDRIVGFPGRFHAWDSHSNQWLYSSEYSCELSMILTGAAFYHKYYSYLYTHWMSQVIRDKVDEYMNCEDIAMNFLVSHITRKPPIKVTSRWTFTCPNCHVNLWEDKTHFEERSRCINFFVEVYGYMPLMRTQFRADSVLFKTRLPSDKSKCFKYV</sequence>
<keyword evidence="15" id="KW-1015">Disulfide bond</keyword>
<evidence type="ECO:0000313" key="25">
    <source>
        <dbReference type="Proteomes" id="UP001249851"/>
    </source>
</evidence>
<dbReference type="Proteomes" id="UP001249851">
    <property type="component" value="Unassembled WGS sequence"/>
</dbReference>
<evidence type="ECO:0000256" key="17">
    <source>
        <dbReference type="ARBA" id="ARBA00023211"/>
    </source>
</evidence>
<keyword evidence="9" id="KW-0479">Metal-binding</keyword>
<dbReference type="AlphaFoldDB" id="A0AAD9QF75"/>
<dbReference type="GO" id="GO:0046872">
    <property type="term" value="F:metal ion binding"/>
    <property type="evidence" value="ECO:0007669"/>
    <property type="project" value="UniProtKB-KW"/>
</dbReference>
<comment type="catalytic activity">
    <reaction evidence="18">
        <text>3-O-(beta-D-GlcA-(1-&gt;3)-beta-D-Gal-(1-&gt;3)-beta-D-Gal-(1-&gt;4)-beta-D-Xyl)-L-seryl-[protein] + UDP-N-acetyl-alpha-D-glucosamine = 3-O-(alpha-D-GlcNAc-(1-&gt;4)-beta-D-GlcA-(1-&gt;3)-beta-D-Gal-(1-&gt;3)-beta-D-Gal-(1-&gt;4)-beta-D-Xyl)-L-seryl-[protein] + UDP + H(+)</text>
        <dbReference type="Rhea" id="RHEA:16221"/>
        <dbReference type="Rhea" id="RHEA-COMP:12573"/>
        <dbReference type="Rhea" id="RHEA-COMP:12574"/>
        <dbReference type="ChEBI" id="CHEBI:15378"/>
        <dbReference type="ChEBI" id="CHEBI:57705"/>
        <dbReference type="ChEBI" id="CHEBI:58223"/>
        <dbReference type="ChEBI" id="CHEBI:132093"/>
        <dbReference type="ChEBI" id="CHEBI:132104"/>
        <dbReference type="EC" id="2.4.1.223"/>
    </reaction>
</comment>
<comment type="pathway">
    <text evidence="4">Glycan metabolism; heparan sulfate biosynthesis.</text>
</comment>
<feature type="transmembrane region" description="Helical" evidence="21">
    <location>
        <begin position="12"/>
        <end position="35"/>
    </location>
</feature>
<dbReference type="InterPro" id="IPR004263">
    <property type="entry name" value="Exostosin"/>
</dbReference>
<keyword evidence="7" id="KW-0808">Transferase</keyword>
<evidence type="ECO:0000256" key="14">
    <source>
        <dbReference type="ARBA" id="ARBA00023136"/>
    </source>
</evidence>
<evidence type="ECO:0000256" key="20">
    <source>
        <dbReference type="SAM" id="Coils"/>
    </source>
</evidence>
<keyword evidence="20" id="KW-0175">Coiled coil</keyword>
<dbReference type="GO" id="GO:0005789">
    <property type="term" value="C:endoplasmic reticulum membrane"/>
    <property type="evidence" value="ECO:0007669"/>
    <property type="project" value="UniProtKB-SubCell"/>
</dbReference>
<evidence type="ECO:0000259" key="23">
    <source>
        <dbReference type="Pfam" id="PF09258"/>
    </source>
</evidence>
<proteinExistence type="inferred from homology"/>
<feature type="domain" description="Glycosyl transferase 64" evidence="23">
    <location>
        <begin position="631"/>
        <end position="872"/>
    </location>
</feature>
<keyword evidence="11" id="KW-0735">Signal-anchor</keyword>
<dbReference type="InterPro" id="IPR029044">
    <property type="entry name" value="Nucleotide-diphossugar_trans"/>
</dbReference>
<dbReference type="PANTHER" id="PTHR48261:SF4">
    <property type="entry name" value="EXOSTOSIN LIKE GLYCOSYLTRANSFERASE 3"/>
    <property type="match status" value="1"/>
</dbReference>
<evidence type="ECO:0000259" key="22">
    <source>
        <dbReference type="Pfam" id="PF03016"/>
    </source>
</evidence>
<keyword evidence="6" id="KW-0328">Glycosyltransferase</keyword>
<dbReference type="SUPFAM" id="SSF53448">
    <property type="entry name" value="Nucleotide-diphospho-sugar transferases"/>
    <property type="match status" value="1"/>
</dbReference>
<reference evidence="24" key="2">
    <citation type="journal article" date="2023" name="Science">
        <title>Genomic signatures of disease resistance in endangered staghorn corals.</title>
        <authorList>
            <person name="Vollmer S.V."/>
            <person name="Selwyn J.D."/>
            <person name="Despard B.A."/>
            <person name="Roesel C.L."/>
        </authorList>
    </citation>
    <scope>NUCLEOTIDE SEQUENCE</scope>
    <source>
        <strain evidence="24">K2</strain>
    </source>
</reference>
<dbReference type="EMBL" id="JARQWQ010000037">
    <property type="protein sequence ID" value="KAK2560189.1"/>
    <property type="molecule type" value="Genomic_DNA"/>
</dbReference>
<reference evidence="24" key="1">
    <citation type="journal article" date="2023" name="G3 (Bethesda)">
        <title>Whole genome assembly and annotation of the endangered Caribbean coral Acropora cervicornis.</title>
        <authorList>
            <person name="Selwyn J.D."/>
            <person name="Vollmer S.V."/>
        </authorList>
    </citation>
    <scope>NUCLEOTIDE SEQUENCE</scope>
    <source>
        <strain evidence="24">K2</strain>
    </source>
</reference>
<dbReference type="Pfam" id="PF03016">
    <property type="entry name" value="Exostosin_GT47"/>
    <property type="match status" value="1"/>
</dbReference>
<keyword evidence="10" id="KW-0256">Endoplasmic reticulum</keyword>
<evidence type="ECO:0000256" key="16">
    <source>
        <dbReference type="ARBA" id="ARBA00023180"/>
    </source>
</evidence>
<dbReference type="GO" id="GO:0005794">
    <property type="term" value="C:Golgi apparatus"/>
    <property type="evidence" value="ECO:0007669"/>
    <property type="project" value="UniProtKB-SubCell"/>
</dbReference>
<dbReference type="FunFam" id="3.90.550.10:FF:000033">
    <property type="entry name" value="Exostosin-like glycosyltransferase 3"/>
    <property type="match status" value="1"/>
</dbReference>
<evidence type="ECO:0000256" key="6">
    <source>
        <dbReference type="ARBA" id="ARBA00022676"/>
    </source>
</evidence>
<name>A0AAD9QF75_ACRCE</name>
<evidence type="ECO:0000256" key="13">
    <source>
        <dbReference type="ARBA" id="ARBA00023034"/>
    </source>
</evidence>
<evidence type="ECO:0000256" key="3">
    <source>
        <dbReference type="ARBA" id="ARBA00004648"/>
    </source>
</evidence>
<dbReference type="InterPro" id="IPR040911">
    <property type="entry name" value="Exostosin_GT47"/>
</dbReference>
<evidence type="ECO:0000256" key="12">
    <source>
        <dbReference type="ARBA" id="ARBA00022989"/>
    </source>
</evidence>
<keyword evidence="14 21" id="KW-0472">Membrane</keyword>
<evidence type="ECO:0000256" key="5">
    <source>
        <dbReference type="ARBA" id="ARBA00010271"/>
    </source>
</evidence>
<protein>
    <recommendedName>
        <fullName evidence="19">glucuronosyl-galactosyl-proteoglycan 4-alpha-N-acetylglucosaminyltransferase</fullName>
        <ecNumber evidence="19">2.4.1.223</ecNumber>
    </recommendedName>
</protein>
<organism evidence="24 25">
    <name type="scientific">Acropora cervicornis</name>
    <name type="common">Staghorn coral</name>
    <dbReference type="NCBI Taxonomy" id="6130"/>
    <lineage>
        <taxon>Eukaryota</taxon>
        <taxon>Metazoa</taxon>
        <taxon>Cnidaria</taxon>
        <taxon>Anthozoa</taxon>
        <taxon>Hexacorallia</taxon>
        <taxon>Scleractinia</taxon>
        <taxon>Astrocoeniina</taxon>
        <taxon>Acroporidae</taxon>
        <taxon>Acropora</taxon>
    </lineage>
</organism>
<dbReference type="InterPro" id="IPR015338">
    <property type="entry name" value="GT64_dom"/>
</dbReference>
<dbReference type="Gene3D" id="3.90.550.10">
    <property type="entry name" value="Spore Coat Polysaccharide Biosynthesis Protein SpsA, Chain A"/>
    <property type="match status" value="1"/>
</dbReference>
<evidence type="ECO:0000256" key="11">
    <source>
        <dbReference type="ARBA" id="ARBA00022968"/>
    </source>
</evidence>
<feature type="coiled-coil region" evidence="20">
    <location>
        <begin position="65"/>
        <end position="99"/>
    </location>
</feature>
<evidence type="ECO:0000256" key="21">
    <source>
        <dbReference type="SAM" id="Phobius"/>
    </source>
</evidence>
<dbReference type="GO" id="GO:0015012">
    <property type="term" value="P:heparan sulfate proteoglycan biosynthetic process"/>
    <property type="evidence" value="ECO:0007669"/>
    <property type="project" value="UniProtKB-ARBA"/>
</dbReference>
<evidence type="ECO:0000256" key="15">
    <source>
        <dbReference type="ARBA" id="ARBA00023157"/>
    </source>
</evidence>
<dbReference type="Pfam" id="PF09258">
    <property type="entry name" value="Glyco_transf_64"/>
    <property type="match status" value="1"/>
</dbReference>
<keyword evidence="8 21" id="KW-0812">Transmembrane</keyword>
<dbReference type="PANTHER" id="PTHR48261">
    <property type="entry name" value="ACETYLGLUCOSAMINYLTRANSFERASE"/>
    <property type="match status" value="1"/>
</dbReference>
<comment type="subcellular location">
    <subcellularLocation>
        <location evidence="3">Endoplasmic reticulum membrane</location>
        <topology evidence="3">Single-pass type II membrane protein</topology>
    </subcellularLocation>
    <subcellularLocation>
        <location evidence="2">Golgi apparatus</location>
    </subcellularLocation>
</comment>
<keyword evidence="13" id="KW-0333">Golgi apparatus</keyword>
<keyword evidence="25" id="KW-1185">Reference proteome</keyword>
<evidence type="ECO:0000256" key="1">
    <source>
        <dbReference type="ARBA" id="ARBA00001936"/>
    </source>
</evidence>